<evidence type="ECO:0000313" key="1">
    <source>
        <dbReference type="EMBL" id="TYO65542.1"/>
    </source>
</evidence>
<dbReference type="InterPro" id="IPR019289">
    <property type="entry name" value="Phage_tail_E/E"/>
</dbReference>
<protein>
    <submittedName>
        <fullName evidence="1">Phage tail assembly protein</fullName>
    </submittedName>
</protein>
<dbReference type="EMBL" id="VSTH01000051">
    <property type="protein sequence ID" value="TYO65542.1"/>
    <property type="molecule type" value="Genomic_DNA"/>
</dbReference>
<name>A0A5S4YNS5_9BRAD</name>
<dbReference type="Proteomes" id="UP000324797">
    <property type="component" value="Unassembled WGS sequence"/>
</dbReference>
<organism evidence="1 2">
    <name type="scientific">Bradyrhizobium hipponense</name>
    <dbReference type="NCBI Taxonomy" id="2605638"/>
    <lineage>
        <taxon>Bacteria</taxon>
        <taxon>Pseudomonadati</taxon>
        <taxon>Pseudomonadota</taxon>
        <taxon>Alphaproteobacteria</taxon>
        <taxon>Hyphomicrobiales</taxon>
        <taxon>Nitrobacteraceae</taxon>
        <taxon>Bradyrhizobium</taxon>
    </lineage>
</organism>
<dbReference type="AlphaFoldDB" id="A0A5S4YNS5"/>
<comment type="caution">
    <text evidence="1">The sequence shown here is derived from an EMBL/GenBank/DDBJ whole genome shotgun (WGS) entry which is preliminary data.</text>
</comment>
<evidence type="ECO:0000313" key="2">
    <source>
        <dbReference type="Proteomes" id="UP000324797"/>
    </source>
</evidence>
<dbReference type="Pfam" id="PF10109">
    <property type="entry name" value="Phage_TAC_7"/>
    <property type="match status" value="1"/>
</dbReference>
<accession>A0A5S4YNS5</accession>
<sequence length="91" mass="10704">MTEKVFELKYPFEYRGARYEKMTARRPKVRDLRNFIKNVEKDSVNAMEKVLADLMEVDTLIISEIDVEDFGPMKAWFEGFLKSMLGESEDS</sequence>
<gene>
    <name evidence="1" type="ORF">FXV83_16555</name>
</gene>
<dbReference type="RefSeq" id="WP_148740476.1">
    <property type="nucleotide sequence ID" value="NZ_VSTH01000051.1"/>
</dbReference>
<proteinExistence type="predicted"/>
<reference evidence="1 2" key="1">
    <citation type="submission" date="2019-08" db="EMBL/GenBank/DDBJ databases">
        <title>Bradyrhizobium hipponensis sp. nov., a rhizobium isolated from a Lupinus angustifolius root nodule in Tunisia.</title>
        <authorList>
            <person name="Off K."/>
            <person name="Rejili M."/>
            <person name="Mars M."/>
            <person name="Brachmann A."/>
            <person name="Marin M."/>
        </authorList>
    </citation>
    <scope>NUCLEOTIDE SEQUENCE [LARGE SCALE GENOMIC DNA]</scope>
    <source>
        <strain evidence="2">aSej3</strain>
    </source>
</reference>
<keyword evidence="2" id="KW-1185">Reference proteome</keyword>